<reference evidence="1 2" key="1">
    <citation type="submission" date="2020-08" db="EMBL/GenBank/DDBJ databases">
        <title>Genomic Encyclopedia of Type Strains, Phase IV (KMG-IV): sequencing the most valuable type-strain genomes for metagenomic binning, comparative biology and taxonomic classification.</title>
        <authorList>
            <person name="Goeker M."/>
        </authorList>
    </citation>
    <scope>NUCLEOTIDE SEQUENCE [LARGE SCALE GENOMIC DNA]</scope>
    <source>
        <strain evidence="1 2">DSM 101465</strain>
    </source>
</reference>
<accession>A0A841K8D9</accession>
<dbReference type="AlphaFoldDB" id="A0A841K8D9"/>
<dbReference type="EMBL" id="JACHEH010000002">
    <property type="protein sequence ID" value="MBB6167124.1"/>
    <property type="molecule type" value="Genomic_DNA"/>
</dbReference>
<dbReference type="RefSeq" id="WP_183332399.1">
    <property type="nucleotide sequence ID" value="NZ_BMHX01000002.1"/>
</dbReference>
<name>A0A841K8D9_9HYPH</name>
<comment type="caution">
    <text evidence="1">The sequence shown here is derived from an EMBL/GenBank/DDBJ whole genome shotgun (WGS) entry which is preliminary data.</text>
</comment>
<proteinExistence type="predicted"/>
<evidence type="ECO:0000313" key="2">
    <source>
        <dbReference type="Proteomes" id="UP000588017"/>
    </source>
</evidence>
<dbReference type="Proteomes" id="UP000588017">
    <property type="component" value="Unassembled WGS sequence"/>
</dbReference>
<evidence type="ECO:0000313" key="1">
    <source>
        <dbReference type="EMBL" id="MBB6167124.1"/>
    </source>
</evidence>
<sequence>MAKRYYPLDANTLFGEGVTLTATGNVQKNGSDVVLKIGKGRQDMALVIDVTSYDATDGDELYTFLLQGADAANFSGSIENLAMLEIGPTAARTGGARTSPTGRYAIPVSNDLIDEFTYLRLRLIAGGTTPSITFSAWLSECP</sequence>
<dbReference type="Gene3D" id="2.60.120.1110">
    <property type="match status" value="1"/>
</dbReference>
<gene>
    <name evidence="1" type="ORF">HNQ73_000742</name>
</gene>
<protein>
    <submittedName>
        <fullName evidence="1">Uncharacterized protein</fullName>
    </submittedName>
</protein>
<keyword evidence="2" id="KW-1185">Reference proteome</keyword>
<organism evidence="1 2">
    <name type="scientific">Chelatococcus composti</name>
    <dbReference type="NCBI Taxonomy" id="1743235"/>
    <lineage>
        <taxon>Bacteria</taxon>
        <taxon>Pseudomonadati</taxon>
        <taxon>Pseudomonadota</taxon>
        <taxon>Alphaproteobacteria</taxon>
        <taxon>Hyphomicrobiales</taxon>
        <taxon>Chelatococcaceae</taxon>
        <taxon>Chelatococcus</taxon>
    </lineage>
</organism>